<feature type="non-terminal residue" evidence="2">
    <location>
        <position position="351"/>
    </location>
</feature>
<protein>
    <submittedName>
        <fullName evidence="2">Uncharacterized protein</fullName>
    </submittedName>
</protein>
<feature type="signal peptide" evidence="1">
    <location>
        <begin position="1"/>
        <end position="17"/>
    </location>
</feature>
<reference evidence="2 3" key="1">
    <citation type="journal article" date="2015" name="Nature">
        <title>rRNA introns, odd ribosomes, and small enigmatic genomes across a large radiation of phyla.</title>
        <authorList>
            <person name="Brown C.T."/>
            <person name="Hug L.A."/>
            <person name="Thomas B.C."/>
            <person name="Sharon I."/>
            <person name="Castelle C.J."/>
            <person name="Singh A."/>
            <person name="Wilkins M.J."/>
            <person name="Williams K.H."/>
            <person name="Banfield J.F."/>
        </authorList>
    </citation>
    <scope>NUCLEOTIDE SEQUENCE [LARGE SCALE GENOMIC DNA]</scope>
</reference>
<evidence type="ECO:0000256" key="1">
    <source>
        <dbReference type="SAM" id="SignalP"/>
    </source>
</evidence>
<gene>
    <name evidence="2" type="ORF">UY19_C0029G0001</name>
</gene>
<keyword evidence="1" id="KW-0732">Signal</keyword>
<sequence length="351" mass="39865">MLRAAVLLLLTSALCQAQETEPQREDIFIALPEFYWSFQENPRPASIGAGYELNAPPKGKIRRYFISCAGENGMISESAELDEPTFYTLTKRILSYGVSDTALPCNGINRGYQNFVRNILRYNIISEAELRRVGKGYRGSHWIESLYCLQEVVPDLITKEEWKSEVTQSLNDYCVILSELAAGTLPDTVRMWLDSRLPRQSGDESESTFRDFAPLYAILVSKGVGIAPPIQKRLLLSFLNGRFLVDSEIRKAYADLRLPIPDKEVLASAMKDFIESLDYPASEIVSECRSFGIGFPKEHARVYRDRLLARGGDLEDVLYLVREAGEDAKPELWEKYAYSALRGYLRKFPQE</sequence>
<proteinExistence type="predicted"/>
<dbReference type="AlphaFoldDB" id="A0A0G1X1X6"/>
<accession>A0A0G1X1X6</accession>
<dbReference type="EMBL" id="LCPB01000029">
    <property type="protein sequence ID" value="KKU88450.1"/>
    <property type="molecule type" value="Genomic_DNA"/>
</dbReference>
<comment type="caution">
    <text evidence="2">The sequence shown here is derived from an EMBL/GenBank/DDBJ whole genome shotgun (WGS) entry which is preliminary data.</text>
</comment>
<evidence type="ECO:0000313" key="3">
    <source>
        <dbReference type="Proteomes" id="UP000033882"/>
    </source>
</evidence>
<dbReference type="Proteomes" id="UP000033882">
    <property type="component" value="Unassembled WGS sequence"/>
</dbReference>
<organism evidence="2 3">
    <name type="scientific">Candidatus Wolfebacteria bacterium GW2011_GWA2_47_9b</name>
    <dbReference type="NCBI Taxonomy" id="1619005"/>
    <lineage>
        <taxon>Bacteria</taxon>
        <taxon>Candidatus Wolfeibacteriota</taxon>
    </lineage>
</organism>
<feature type="chain" id="PRO_5002540747" evidence="1">
    <location>
        <begin position="18"/>
        <end position="351"/>
    </location>
</feature>
<evidence type="ECO:0000313" key="2">
    <source>
        <dbReference type="EMBL" id="KKU88450.1"/>
    </source>
</evidence>
<name>A0A0G1X1X6_9BACT</name>